<dbReference type="PANTHER" id="PTHR43834:SF6">
    <property type="entry name" value="GTPASE DER"/>
    <property type="match status" value="1"/>
</dbReference>
<dbReference type="Pfam" id="PF01926">
    <property type="entry name" value="MMR_HSR1"/>
    <property type="match status" value="2"/>
</dbReference>
<evidence type="ECO:0000256" key="8">
    <source>
        <dbReference type="HAMAP-Rule" id="MF_00195"/>
    </source>
</evidence>
<evidence type="ECO:0000256" key="3">
    <source>
        <dbReference type="ARBA" id="ARBA00022517"/>
    </source>
</evidence>
<evidence type="ECO:0000313" key="13">
    <source>
        <dbReference type="Proteomes" id="UP000294380"/>
    </source>
</evidence>
<dbReference type="InterPro" id="IPR006073">
    <property type="entry name" value="GTP-bd"/>
</dbReference>
<dbReference type="NCBIfam" id="TIGR03594">
    <property type="entry name" value="GTPase_EngA"/>
    <property type="match status" value="1"/>
</dbReference>
<feature type="binding site" evidence="8">
    <location>
        <begin position="195"/>
        <end position="202"/>
    </location>
    <ligand>
        <name>GTP</name>
        <dbReference type="ChEBI" id="CHEBI:37565"/>
        <label>2</label>
    </ligand>
</feature>
<evidence type="ECO:0000256" key="4">
    <source>
        <dbReference type="ARBA" id="ARBA00022737"/>
    </source>
</evidence>
<keyword evidence="6 8" id="KW-0342">GTP-binding</keyword>
<dbReference type="SUPFAM" id="SSF52540">
    <property type="entry name" value="P-loop containing nucleoside triphosphate hydrolases"/>
    <property type="match status" value="2"/>
</dbReference>
<evidence type="ECO:0000256" key="2">
    <source>
        <dbReference type="ARBA" id="ARBA00020953"/>
    </source>
</evidence>
<gene>
    <name evidence="8 12" type="primary">der</name>
    <name evidence="12" type="ORF">BUCIKOCA2762_406</name>
</gene>
<evidence type="ECO:0000256" key="5">
    <source>
        <dbReference type="ARBA" id="ARBA00022741"/>
    </source>
</evidence>
<dbReference type="HAMAP" id="MF_00195">
    <property type="entry name" value="GTPase_Der"/>
    <property type="match status" value="1"/>
</dbReference>
<evidence type="ECO:0000259" key="11">
    <source>
        <dbReference type="Pfam" id="PF14714"/>
    </source>
</evidence>
<dbReference type="Proteomes" id="UP000294380">
    <property type="component" value="Chromosome"/>
</dbReference>
<dbReference type="RefSeq" id="WP_154028921.1">
    <property type="nucleotide sequence ID" value="NZ_LR217707.1"/>
</dbReference>
<dbReference type="PANTHER" id="PTHR43834">
    <property type="entry name" value="GTPASE DER"/>
    <property type="match status" value="1"/>
</dbReference>
<dbReference type="InterPro" id="IPR016484">
    <property type="entry name" value="GTPase_Der"/>
</dbReference>
<proteinExistence type="inferred from homology"/>
<feature type="binding site" evidence="8">
    <location>
        <begin position="307"/>
        <end position="310"/>
    </location>
    <ligand>
        <name>GTP</name>
        <dbReference type="ChEBI" id="CHEBI:37565"/>
        <label>2</label>
    </ligand>
</feature>
<keyword evidence="4 9" id="KW-0677">Repeat</keyword>
<dbReference type="PIRSF" id="PIRSF006485">
    <property type="entry name" value="GTP-binding_EngA"/>
    <property type="match status" value="1"/>
</dbReference>
<dbReference type="InterPro" id="IPR005225">
    <property type="entry name" value="Small_GTP-bd"/>
</dbReference>
<keyword evidence="3 8" id="KW-0690">Ribosome biogenesis</keyword>
<keyword evidence="5 8" id="KW-0547">Nucleotide-binding</keyword>
<dbReference type="GO" id="GO:0043022">
    <property type="term" value="F:ribosome binding"/>
    <property type="evidence" value="ECO:0007669"/>
    <property type="project" value="TreeGrafter"/>
</dbReference>
<dbReference type="GO" id="GO:0042254">
    <property type="term" value="P:ribosome biogenesis"/>
    <property type="evidence" value="ECO:0007669"/>
    <property type="project" value="UniProtKB-KW"/>
</dbReference>
<feature type="domain" description="G" evidence="10">
    <location>
        <begin position="5"/>
        <end position="124"/>
    </location>
</feature>
<protein>
    <recommendedName>
        <fullName evidence="2 8">GTPase Der</fullName>
    </recommendedName>
    <alternativeName>
        <fullName evidence="7 8">GTP-binding protein EngA</fullName>
    </alternativeName>
</protein>
<dbReference type="NCBIfam" id="TIGR00231">
    <property type="entry name" value="small_GTP"/>
    <property type="match status" value="2"/>
</dbReference>
<evidence type="ECO:0000256" key="9">
    <source>
        <dbReference type="RuleBase" id="RU004481"/>
    </source>
</evidence>
<dbReference type="Gene3D" id="3.40.50.300">
    <property type="entry name" value="P-loop containing nucleotide triphosphate hydrolases"/>
    <property type="match status" value="2"/>
</dbReference>
<feature type="domain" description="G" evidence="10">
    <location>
        <begin position="190"/>
        <end position="308"/>
    </location>
</feature>
<comment type="similarity">
    <text evidence="1 8 9">Belongs to the TRAFAC class TrmE-Era-EngA-EngB-Septin-like GTPase superfamily. EngA (Der) GTPase family.</text>
</comment>
<feature type="binding site" evidence="8">
    <location>
        <begin position="56"/>
        <end position="60"/>
    </location>
    <ligand>
        <name>GTP</name>
        <dbReference type="ChEBI" id="CHEBI:37565"/>
        <label>1</label>
    </ligand>
</feature>
<dbReference type="GO" id="GO:0005525">
    <property type="term" value="F:GTP binding"/>
    <property type="evidence" value="ECO:0007669"/>
    <property type="project" value="UniProtKB-UniRule"/>
</dbReference>
<evidence type="ECO:0000256" key="6">
    <source>
        <dbReference type="ARBA" id="ARBA00023134"/>
    </source>
</evidence>
<dbReference type="OrthoDB" id="9805918at2"/>
<dbReference type="EMBL" id="LR217707">
    <property type="protein sequence ID" value="VFP81297.1"/>
    <property type="molecule type" value="Genomic_DNA"/>
</dbReference>
<reference evidence="12 13" key="1">
    <citation type="submission" date="2019-02" db="EMBL/GenBank/DDBJ databases">
        <authorList>
            <person name="Manzano-Marin A."/>
            <person name="Manzano-Marin A."/>
        </authorList>
    </citation>
    <scope>NUCLEOTIDE SEQUENCE [LARGE SCALE GENOMIC DNA]</scope>
    <source>
        <strain evidence="12 13">BuCikochiana</strain>
    </source>
</reference>
<organism evidence="12 13">
    <name type="scientific">Buchnera aphidicola</name>
    <name type="common">Cinara kochiana kochiana</name>
    <dbReference type="NCBI Taxonomy" id="2518976"/>
    <lineage>
        <taxon>Bacteria</taxon>
        <taxon>Pseudomonadati</taxon>
        <taxon>Pseudomonadota</taxon>
        <taxon>Gammaproteobacteria</taxon>
        <taxon>Enterobacterales</taxon>
        <taxon>Erwiniaceae</taxon>
        <taxon>Buchnera</taxon>
    </lineage>
</organism>
<dbReference type="InterPro" id="IPR015946">
    <property type="entry name" value="KH_dom-like_a/b"/>
</dbReference>
<evidence type="ECO:0000256" key="1">
    <source>
        <dbReference type="ARBA" id="ARBA00008279"/>
    </source>
</evidence>
<dbReference type="Pfam" id="PF14714">
    <property type="entry name" value="KH_dom-like"/>
    <property type="match status" value="1"/>
</dbReference>
<feature type="binding site" evidence="8">
    <location>
        <begin position="242"/>
        <end position="246"/>
    </location>
    <ligand>
        <name>GTP</name>
        <dbReference type="ChEBI" id="CHEBI:37565"/>
        <label>2</label>
    </ligand>
</feature>
<feature type="domain" description="GTPase Der C-terminal KH-domain-like" evidence="11">
    <location>
        <begin position="366"/>
        <end position="445"/>
    </location>
</feature>
<dbReference type="InterPro" id="IPR032859">
    <property type="entry name" value="KH_dom-like"/>
</dbReference>
<comment type="function">
    <text evidence="8 9">GTPase that plays an essential role in the late steps of ribosome biogenesis.</text>
</comment>
<sequence length="455" mass="52424">MVPIITLIGQSNVGKSSLFNLLIKSNNSLISKFHQTTRDMNSGYFSIKNHQFCIIDTAGIDFFKKKETNNIIKLESYKQTKIAIKRSNLIIFVVDAYIGITKLDDFILKKIRKFNKPIILLINKIDKINLNDKIIDFYDFGIKNICKISVLHRIGIVNFLKKIYVLYKELNLNKLFDNNQKNVSISTKIKVCFVGKPNSGKSTIVNKLLNYNRIITSSIPGTTRDIITESLIVNNIEYILTDTAGINKKNKKRTFLEYISEKKSFDIMKFNQIIIIVIDVYAGICAQDLSIINRIINSGFSFFILLNKWDLITSDKKKIITSIVLNRLKFIKNIAIIKISALYKIGLKKIFKQINIIYKESLLTFSSSYLTNIVQQAVIQHPLSTGATGKIIRLKYAHFVKQNPILIIIHGTQTQYISQTYKKYLVHFLQKELHIPNTPIKIFFKNNINPYIHKI</sequence>
<feature type="binding site" evidence="8">
    <location>
        <begin position="9"/>
        <end position="16"/>
    </location>
    <ligand>
        <name>GTP</name>
        <dbReference type="ChEBI" id="CHEBI:37565"/>
        <label>1</label>
    </ligand>
</feature>
<feature type="binding site" evidence="8">
    <location>
        <begin position="123"/>
        <end position="126"/>
    </location>
    <ligand>
        <name>GTP</name>
        <dbReference type="ChEBI" id="CHEBI:37565"/>
        <label>1</label>
    </ligand>
</feature>
<dbReference type="InterPro" id="IPR027417">
    <property type="entry name" value="P-loop_NTPase"/>
</dbReference>
<accession>A0A451D673</accession>
<dbReference type="AlphaFoldDB" id="A0A451D673"/>
<dbReference type="Gene3D" id="3.30.300.20">
    <property type="match status" value="1"/>
</dbReference>
<comment type="subunit">
    <text evidence="8">Associates with the 50S ribosomal subunit.</text>
</comment>
<evidence type="ECO:0000313" key="12">
    <source>
        <dbReference type="EMBL" id="VFP81297.1"/>
    </source>
</evidence>
<evidence type="ECO:0000259" key="10">
    <source>
        <dbReference type="Pfam" id="PF01926"/>
    </source>
</evidence>
<evidence type="ECO:0000256" key="7">
    <source>
        <dbReference type="ARBA" id="ARBA00032345"/>
    </source>
</evidence>
<name>A0A451D673_9GAMM</name>